<dbReference type="InterPro" id="IPR007303">
    <property type="entry name" value="TIP41-like"/>
</dbReference>
<dbReference type="Pfam" id="PF04176">
    <property type="entry name" value="TIP41"/>
    <property type="match status" value="1"/>
</dbReference>
<accession>A0A1Q5UEU8</accession>
<gene>
    <name evidence="2" type="ORF">PENSUB_3526</name>
</gene>
<comment type="caution">
    <text evidence="2">The sequence shown here is derived from an EMBL/GenBank/DDBJ whole genome shotgun (WGS) entry which is preliminary data.</text>
</comment>
<dbReference type="InterPro" id="IPR051330">
    <property type="entry name" value="Phosphatase_reg/MetRdx"/>
</dbReference>
<evidence type="ECO:0000256" key="1">
    <source>
        <dbReference type="ARBA" id="ARBA00006658"/>
    </source>
</evidence>
<dbReference type="PANTHER" id="PTHR21021">
    <property type="entry name" value="GAF/PUTATIVE CYTOSKELETAL PROTEIN"/>
    <property type="match status" value="1"/>
</dbReference>
<dbReference type="GO" id="GO:0005829">
    <property type="term" value="C:cytosol"/>
    <property type="evidence" value="ECO:0007669"/>
    <property type="project" value="TreeGrafter"/>
</dbReference>
<dbReference type="PANTHER" id="PTHR21021:SF16">
    <property type="entry name" value="TIP41-LIKE PROTEIN"/>
    <property type="match status" value="1"/>
</dbReference>
<dbReference type="AlphaFoldDB" id="A0A1Q5UEU8"/>
<organism evidence="2 3">
    <name type="scientific">Penicillium subrubescens</name>
    <dbReference type="NCBI Taxonomy" id="1316194"/>
    <lineage>
        <taxon>Eukaryota</taxon>
        <taxon>Fungi</taxon>
        <taxon>Dikarya</taxon>
        <taxon>Ascomycota</taxon>
        <taxon>Pezizomycotina</taxon>
        <taxon>Eurotiomycetes</taxon>
        <taxon>Eurotiomycetidae</taxon>
        <taxon>Eurotiales</taxon>
        <taxon>Aspergillaceae</taxon>
        <taxon>Penicillium</taxon>
    </lineage>
</organism>
<reference evidence="2 3" key="1">
    <citation type="submission" date="2016-10" db="EMBL/GenBank/DDBJ databases">
        <title>Genome sequence of the ascomycete fungus Penicillium subrubescens.</title>
        <authorList>
            <person name="De Vries R.P."/>
            <person name="Peng M."/>
            <person name="Dilokpimol A."/>
            <person name="Hilden K."/>
            <person name="Makela M.R."/>
            <person name="Grigoriev I."/>
            <person name="Riley R."/>
            <person name="Granchi Z."/>
        </authorList>
    </citation>
    <scope>NUCLEOTIDE SEQUENCE [LARGE SCALE GENOMIC DNA]</scope>
    <source>
        <strain evidence="2 3">CBS 132785</strain>
    </source>
</reference>
<dbReference type="EMBL" id="MNBE01000308">
    <property type="protein sequence ID" value="OKP11005.1"/>
    <property type="molecule type" value="Genomic_DNA"/>
</dbReference>
<evidence type="ECO:0000313" key="3">
    <source>
        <dbReference type="Proteomes" id="UP000186955"/>
    </source>
</evidence>
<keyword evidence="3" id="KW-1185">Reference proteome</keyword>
<sequence>MASRPSAAPTGHGAVSPETQRPHVIFVGGFRIATQKLPILKAEPIEEMTKQLGIAPPEMIFGDNHVTIEHEKTGWGIDFNAFDALDRVDKTGQSMLQVAYSKEWQQSREKTHEGIKEVVKPFDWSYSTDYKGTLSPNAPPFEETEKPIPIELLKRPDPILFFDEVVLYEDELADNGIAMLSCKIRVMPGRLLLLSRFFMRLDNVLIRLRDTRVYVDFETREVIREYQSKECEYEKVRQVGPLCQCRVSVEHTDISQILAGTRDDIPALMRDPNRLSEILPIVEKRSEQVVLGG</sequence>
<name>A0A1Q5UEU8_9EURO</name>
<comment type="similarity">
    <text evidence="1">Belongs to the TIP41 family.</text>
</comment>
<evidence type="ECO:0000313" key="2">
    <source>
        <dbReference type="EMBL" id="OKP11005.1"/>
    </source>
</evidence>
<dbReference type="GO" id="GO:0031929">
    <property type="term" value="P:TOR signaling"/>
    <property type="evidence" value="ECO:0007669"/>
    <property type="project" value="TreeGrafter"/>
</dbReference>
<protein>
    <submittedName>
        <fullName evidence="2">TIP41-like protein</fullName>
    </submittedName>
</protein>
<dbReference type="Proteomes" id="UP000186955">
    <property type="component" value="Unassembled WGS sequence"/>
</dbReference>
<dbReference type="STRING" id="1316194.A0A1Q5UEU8"/>
<proteinExistence type="inferred from homology"/>